<dbReference type="AlphaFoldDB" id="A0A7E4VY22"/>
<comment type="subcellular location">
    <subcellularLocation>
        <location evidence="1">Membrane</location>
        <topology evidence="1">Multi-pass membrane protein</topology>
    </subcellularLocation>
</comment>
<evidence type="ECO:0000256" key="4">
    <source>
        <dbReference type="ARBA" id="ARBA00022723"/>
    </source>
</evidence>
<evidence type="ECO:0000256" key="6">
    <source>
        <dbReference type="ARBA" id="ARBA00022786"/>
    </source>
</evidence>
<keyword evidence="4" id="KW-0479">Metal-binding</keyword>
<dbReference type="GO" id="GO:0004842">
    <property type="term" value="F:ubiquitin-protein transferase activity"/>
    <property type="evidence" value="ECO:0007669"/>
    <property type="project" value="TreeGrafter"/>
</dbReference>
<dbReference type="PANTHER" id="PTHR46065:SF3">
    <property type="entry name" value="FI20425P1"/>
    <property type="match status" value="1"/>
</dbReference>
<dbReference type="GO" id="GO:0008270">
    <property type="term" value="F:zinc ion binding"/>
    <property type="evidence" value="ECO:0007669"/>
    <property type="project" value="UniProtKB-KW"/>
</dbReference>
<dbReference type="SMART" id="SM00744">
    <property type="entry name" value="RINGv"/>
    <property type="match status" value="1"/>
</dbReference>
<organism evidence="12 13">
    <name type="scientific">Panagrellus redivivus</name>
    <name type="common">Microworm</name>
    <dbReference type="NCBI Taxonomy" id="6233"/>
    <lineage>
        <taxon>Eukaryota</taxon>
        <taxon>Metazoa</taxon>
        <taxon>Ecdysozoa</taxon>
        <taxon>Nematoda</taxon>
        <taxon>Chromadorea</taxon>
        <taxon>Rhabditida</taxon>
        <taxon>Tylenchina</taxon>
        <taxon>Panagrolaimomorpha</taxon>
        <taxon>Panagrolaimoidea</taxon>
        <taxon>Panagrolaimidae</taxon>
        <taxon>Panagrellus</taxon>
    </lineage>
</organism>
<keyword evidence="8" id="KW-1133">Transmembrane helix</keyword>
<keyword evidence="5" id="KW-0863">Zinc-finger</keyword>
<evidence type="ECO:0000259" key="11">
    <source>
        <dbReference type="PROSITE" id="PS51292"/>
    </source>
</evidence>
<dbReference type="GO" id="GO:0016567">
    <property type="term" value="P:protein ubiquitination"/>
    <property type="evidence" value="ECO:0007669"/>
    <property type="project" value="TreeGrafter"/>
</dbReference>
<reference evidence="13" key="2">
    <citation type="submission" date="2020-10" db="UniProtKB">
        <authorList>
            <consortium name="WormBaseParasite"/>
        </authorList>
    </citation>
    <scope>IDENTIFICATION</scope>
</reference>
<evidence type="ECO:0000256" key="7">
    <source>
        <dbReference type="ARBA" id="ARBA00022833"/>
    </source>
</evidence>
<reference evidence="12" key="1">
    <citation type="journal article" date="2013" name="Genetics">
        <title>The draft genome and transcriptome of Panagrellus redivivus are shaped by the harsh demands of a free-living lifestyle.</title>
        <authorList>
            <person name="Srinivasan J."/>
            <person name="Dillman A.R."/>
            <person name="Macchietto M.G."/>
            <person name="Heikkinen L."/>
            <person name="Lakso M."/>
            <person name="Fracchia K.M."/>
            <person name="Antoshechkin I."/>
            <person name="Mortazavi A."/>
            <person name="Wong G."/>
            <person name="Sternberg P.W."/>
        </authorList>
    </citation>
    <scope>NUCLEOTIDE SEQUENCE [LARGE SCALE GENOMIC DNA]</scope>
    <source>
        <strain evidence="12">MT8872</strain>
    </source>
</reference>
<accession>A0A7E4VY22</accession>
<dbReference type="Proteomes" id="UP000492821">
    <property type="component" value="Unassembled WGS sequence"/>
</dbReference>
<feature type="region of interest" description="Disordered" evidence="10">
    <location>
        <begin position="1"/>
        <end position="31"/>
    </location>
</feature>
<dbReference type="PANTHER" id="PTHR46065">
    <property type="entry name" value="E3 UBIQUITIN-PROTEIN LIGASE MARCH 2/3 FAMILY MEMBER"/>
    <property type="match status" value="1"/>
</dbReference>
<keyword evidence="3" id="KW-0812">Transmembrane</keyword>
<keyword evidence="9" id="KW-0472">Membrane</keyword>
<dbReference type="PROSITE" id="PS51292">
    <property type="entry name" value="ZF_RING_CH"/>
    <property type="match status" value="1"/>
</dbReference>
<dbReference type="WBParaSite" id="Pan_g4644.t1">
    <property type="protein sequence ID" value="Pan_g4644.t1"/>
    <property type="gene ID" value="Pan_g4644"/>
</dbReference>
<dbReference type="Pfam" id="PF12906">
    <property type="entry name" value="RINGv"/>
    <property type="match status" value="1"/>
</dbReference>
<dbReference type="GO" id="GO:0016020">
    <property type="term" value="C:membrane"/>
    <property type="evidence" value="ECO:0007669"/>
    <property type="project" value="UniProtKB-SubCell"/>
</dbReference>
<sequence length="195" mass="22650">MTSPDKTTPSDKLPPSNGAKSSTKSIDDMESTPGFVANDFWLESNEPTCKICFGGESDDPWMSPCRCSGSIKWVHAACLRKWLSMAPYNQREACSTCKYNYRKHWRLKALSNWTMPTLNLQFWDVVEICLDAYSTLKMFRGIWHMLQGKKSIVAQMCYFFFWRTFIFTERRILYYKSIACSMVTSFLELDVENAK</sequence>
<dbReference type="SUPFAM" id="SSF57850">
    <property type="entry name" value="RING/U-box"/>
    <property type="match status" value="1"/>
</dbReference>
<evidence type="ECO:0000313" key="12">
    <source>
        <dbReference type="Proteomes" id="UP000492821"/>
    </source>
</evidence>
<evidence type="ECO:0000313" key="13">
    <source>
        <dbReference type="WBParaSite" id="Pan_g4644.t1"/>
    </source>
</evidence>
<dbReference type="InterPro" id="IPR013083">
    <property type="entry name" value="Znf_RING/FYVE/PHD"/>
</dbReference>
<dbReference type="CDD" id="cd16495">
    <property type="entry name" value="RING_CH-C4HC3_MARCH"/>
    <property type="match status" value="1"/>
</dbReference>
<evidence type="ECO:0000256" key="9">
    <source>
        <dbReference type="ARBA" id="ARBA00023136"/>
    </source>
</evidence>
<proteinExistence type="predicted"/>
<keyword evidence="12" id="KW-1185">Reference proteome</keyword>
<keyword evidence="6" id="KW-0833">Ubl conjugation pathway</keyword>
<evidence type="ECO:0000256" key="8">
    <source>
        <dbReference type="ARBA" id="ARBA00022989"/>
    </source>
</evidence>
<evidence type="ECO:0000256" key="2">
    <source>
        <dbReference type="ARBA" id="ARBA00022679"/>
    </source>
</evidence>
<evidence type="ECO:0000256" key="5">
    <source>
        <dbReference type="ARBA" id="ARBA00022771"/>
    </source>
</evidence>
<dbReference type="Gene3D" id="3.30.40.10">
    <property type="entry name" value="Zinc/RING finger domain, C3HC4 (zinc finger)"/>
    <property type="match status" value="1"/>
</dbReference>
<evidence type="ECO:0000256" key="1">
    <source>
        <dbReference type="ARBA" id="ARBA00004141"/>
    </source>
</evidence>
<protein>
    <submittedName>
        <fullName evidence="13">RING-CH-type domain-containing protein</fullName>
    </submittedName>
</protein>
<name>A0A7E4VY22_PANRE</name>
<evidence type="ECO:0000256" key="3">
    <source>
        <dbReference type="ARBA" id="ARBA00022692"/>
    </source>
</evidence>
<feature type="domain" description="RING-CH-type" evidence="11">
    <location>
        <begin position="41"/>
        <end position="104"/>
    </location>
</feature>
<keyword evidence="7" id="KW-0862">Zinc</keyword>
<dbReference type="InterPro" id="IPR011016">
    <property type="entry name" value="Znf_RING-CH"/>
</dbReference>
<evidence type="ECO:0000256" key="10">
    <source>
        <dbReference type="SAM" id="MobiDB-lite"/>
    </source>
</evidence>
<keyword evidence="2" id="KW-0808">Transferase</keyword>